<accession>A0A1J1ISQ8</accession>
<dbReference type="OrthoDB" id="7788152at2759"/>
<reference evidence="2 3" key="1">
    <citation type="submission" date="2015-04" db="EMBL/GenBank/DDBJ databases">
        <authorList>
            <person name="Syromyatnikov M.Y."/>
            <person name="Popov V.N."/>
        </authorList>
    </citation>
    <scope>NUCLEOTIDE SEQUENCE [LARGE SCALE GENOMIC DNA]</scope>
</reference>
<protein>
    <submittedName>
        <fullName evidence="2">CLUMA_CG016116, isoform A</fullName>
    </submittedName>
</protein>
<dbReference type="Proteomes" id="UP000183832">
    <property type="component" value="Unassembled WGS sequence"/>
</dbReference>
<evidence type="ECO:0000313" key="3">
    <source>
        <dbReference type="Proteomes" id="UP000183832"/>
    </source>
</evidence>
<gene>
    <name evidence="2" type="ORF">CLUMA_CG016116</name>
</gene>
<dbReference type="EMBL" id="CVRI01000058">
    <property type="protein sequence ID" value="CRL02762.1"/>
    <property type="molecule type" value="Genomic_DNA"/>
</dbReference>
<dbReference type="AlphaFoldDB" id="A0A1J1ISQ8"/>
<evidence type="ECO:0000313" key="2">
    <source>
        <dbReference type="EMBL" id="CRL02762.1"/>
    </source>
</evidence>
<keyword evidence="1" id="KW-0732">Signal</keyword>
<keyword evidence="3" id="KW-1185">Reference proteome</keyword>
<organism evidence="2 3">
    <name type="scientific">Clunio marinus</name>
    <dbReference type="NCBI Taxonomy" id="568069"/>
    <lineage>
        <taxon>Eukaryota</taxon>
        <taxon>Metazoa</taxon>
        <taxon>Ecdysozoa</taxon>
        <taxon>Arthropoda</taxon>
        <taxon>Hexapoda</taxon>
        <taxon>Insecta</taxon>
        <taxon>Pterygota</taxon>
        <taxon>Neoptera</taxon>
        <taxon>Endopterygota</taxon>
        <taxon>Diptera</taxon>
        <taxon>Nematocera</taxon>
        <taxon>Chironomoidea</taxon>
        <taxon>Chironomidae</taxon>
        <taxon>Clunio</taxon>
    </lineage>
</organism>
<evidence type="ECO:0000256" key="1">
    <source>
        <dbReference type="SAM" id="SignalP"/>
    </source>
</evidence>
<feature type="signal peptide" evidence="1">
    <location>
        <begin position="1"/>
        <end position="30"/>
    </location>
</feature>
<name>A0A1J1ISQ8_9DIPT</name>
<sequence>MHHEIRSKSVVKMKLFVIVFFSILFESSSSEHNKKLSKFEESFQTTPAPAELCRILLPLVYANHSEKLCLRLWETKNVKADCVFERMKNSGFIDLELKFEIYTNSNHLSNINRRKRISEVMREQREILINTAKTCKSDPTYGGLFDEILGINSSIIFMQENNCLLKYVIENKFLYVHSVNTNLKNIDTSKVECSTFILKRQNETEEKLLEAFRKRQYSSEAIVCLLQKYHDEKIFGWNVAKSFLFKLNISDSARKSEDWRISKILSDFNKKSSNCLYSFNWSLFK</sequence>
<feature type="chain" id="PRO_5012927182" evidence="1">
    <location>
        <begin position="31"/>
        <end position="285"/>
    </location>
</feature>
<proteinExistence type="predicted"/>